<feature type="region of interest" description="Disordered" evidence="1">
    <location>
        <begin position="234"/>
        <end position="255"/>
    </location>
</feature>
<sequence length="302" mass="34061">MFLMPFNIDAVYLTVYFPEDYPLHIFDVSLSEGQGLPQDIINFVTQKIQQWALKQEQMNKDHRIMKLYFRPFLRWFDRNLESLFIDGGRQMRRSSVSRITADGIPTNYPAPDSLVIPDLVTGSRPDGEHAEDTGYEDHCSSTGTDSGHVKITQNNGSSDMFEREDGEKVQSLCSDNVQDTNNDTFEASTSLTDINCVTNVLGIDHLKQVVDIDSTPSTVGKQDLNYEQRIASEGTAQTNQSEPHSHCDDTAASRTARRGTEIQLRGLNLEENVSTLRGIRIVLTFECNRCRQRIDQQMSVSG</sequence>
<feature type="compositionally biased region" description="Basic and acidic residues" evidence="1">
    <location>
        <begin position="125"/>
        <end position="139"/>
    </location>
</feature>
<comment type="caution">
    <text evidence="2">The sequence shown here is derived from an EMBL/GenBank/DDBJ whole genome shotgun (WGS) entry which is preliminary data.</text>
</comment>
<gene>
    <name evidence="2" type="ORF">OS493_030279</name>
</gene>
<keyword evidence="3" id="KW-1185">Reference proteome</keyword>
<dbReference type="EMBL" id="MU825428">
    <property type="protein sequence ID" value="KAJ7389593.1"/>
    <property type="molecule type" value="Genomic_DNA"/>
</dbReference>
<proteinExistence type="predicted"/>
<evidence type="ECO:0000256" key="1">
    <source>
        <dbReference type="SAM" id="MobiDB-lite"/>
    </source>
</evidence>
<name>A0A9X0D8K3_9CNID</name>
<dbReference type="OrthoDB" id="411372at2759"/>
<accession>A0A9X0D8K3</accession>
<dbReference type="Proteomes" id="UP001163046">
    <property type="component" value="Unassembled WGS sequence"/>
</dbReference>
<evidence type="ECO:0000313" key="3">
    <source>
        <dbReference type="Proteomes" id="UP001163046"/>
    </source>
</evidence>
<evidence type="ECO:0000313" key="2">
    <source>
        <dbReference type="EMBL" id="KAJ7389593.1"/>
    </source>
</evidence>
<feature type="region of interest" description="Disordered" evidence="1">
    <location>
        <begin position="122"/>
        <end position="146"/>
    </location>
</feature>
<reference evidence="2" key="1">
    <citation type="submission" date="2023-01" db="EMBL/GenBank/DDBJ databases">
        <title>Genome assembly of the deep-sea coral Lophelia pertusa.</title>
        <authorList>
            <person name="Herrera S."/>
            <person name="Cordes E."/>
        </authorList>
    </citation>
    <scope>NUCLEOTIDE SEQUENCE</scope>
    <source>
        <strain evidence="2">USNM1676648</strain>
        <tissue evidence="2">Polyp</tissue>
    </source>
</reference>
<organism evidence="2 3">
    <name type="scientific">Desmophyllum pertusum</name>
    <dbReference type="NCBI Taxonomy" id="174260"/>
    <lineage>
        <taxon>Eukaryota</taxon>
        <taxon>Metazoa</taxon>
        <taxon>Cnidaria</taxon>
        <taxon>Anthozoa</taxon>
        <taxon>Hexacorallia</taxon>
        <taxon>Scleractinia</taxon>
        <taxon>Caryophylliina</taxon>
        <taxon>Caryophylliidae</taxon>
        <taxon>Desmophyllum</taxon>
    </lineage>
</organism>
<dbReference type="AlphaFoldDB" id="A0A9X0D8K3"/>
<protein>
    <submittedName>
        <fullName evidence="2">Uncharacterized protein</fullName>
    </submittedName>
</protein>